<dbReference type="InterPro" id="IPR027417">
    <property type="entry name" value="P-loop_NTPase"/>
</dbReference>
<evidence type="ECO:0000313" key="3">
    <source>
        <dbReference type="Proteomes" id="UP000629365"/>
    </source>
</evidence>
<evidence type="ECO:0000256" key="1">
    <source>
        <dbReference type="SAM" id="MobiDB-lite"/>
    </source>
</evidence>
<protein>
    <recommendedName>
        <fullName evidence="4">ATP-binding protein</fullName>
    </recommendedName>
</protein>
<dbReference type="Pfam" id="PF24389">
    <property type="entry name" value="ORC-CDC6-like"/>
    <property type="match status" value="1"/>
</dbReference>
<feature type="region of interest" description="Disordered" evidence="1">
    <location>
        <begin position="613"/>
        <end position="639"/>
    </location>
</feature>
<dbReference type="Proteomes" id="UP000629365">
    <property type="component" value="Unassembled WGS sequence"/>
</dbReference>
<organism evidence="2 3">
    <name type="scientific">Microbacterium murale</name>
    <dbReference type="NCBI Taxonomy" id="1081040"/>
    <lineage>
        <taxon>Bacteria</taxon>
        <taxon>Bacillati</taxon>
        <taxon>Actinomycetota</taxon>
        <taxon>Actinomycetes</taxon>
        <taxon>Micrococcales</taxon>
        <taxon>Microbacteriaceae</taxon>
        <taxon>Microbacterium</taxon>
    </lineage>
</organism>
<dbReference type="EMBL" id="BMCM01000006">
    <property type="protein sequence ID" value="GGD86766.1"/>
    <property type="molecule type" value="Genomic_DNA"/>
</dbReference>
<dbReference type="SUPFAM" id="SSF52540">
    <property type="entry name" value="P-loop containing nucleoside triphosphate hydrolases"/>
    <property type="match status" value="1"/>
</dbReference>
<evidence type="ECO:0008006" key="4">
    <source>
        <dbReference type="Google" id="ProtNLM"/>
    </source>
</evidence>
<name>A0ABQ1RYN5_9MICO</name>
<proteinExistence type="predicted"/>
<dbReference type="RefSeq" id="WP_188437608.1">
    <property type="nucleotide sequence ID" value="NZ_BMCM01000006.1"/>
</dbReference>
<comment type="caution">
    <text evidence="2">The sequence shown here is derived from an EMBL/GenBank/DDBJ whole genome shotgun (WGS) entry which is preliminary data.</text>
</comment>
<dbReference type="InterPro" id="IPR056955">
    <property type="entry name" value="ORC-CDC6-like"/>
</dbReference>
<accession>A0ABQ1RYN5</accession>
<evidence type="ECO:0000313" key="2">
    <source>
        <dbReference type="EMBL" id="GGD86766.1"/>
    </source>
</evidence>
<reference evidence="3" key="1">
    <citation type="journal article" date="2019" name="Int. J. Syst. Evol. Microbiol.">
        <title>The Global Catalogue of Microorganisms (GCM) 10K type strain sequencing project: providing services to taxonomists for standard genome sequencing and annotation.</title>
        <authorList>
            <consortium name="The Broad Institute Genomics Platform"/>
            <consortium name="The Broad Institute Genome Sequencing Center for Infectious Disease"/>
            <person name="Wu L."/>
            <person name="Ma J."/>
        </authorList>
    </citation>
    <scope>NUCLEOTIDE SEQUENCE [LARGE SCALE GENOMIC DNA]</scope>
    <source>
        <strain evidence="3">CCM 7640</strain>
    </source>
</reference>
<keyword evidence="3" id="KW-1185">Reference proteome</keyword>
<sequence>MTTKTLAHFFDDRWEQDRIQHFYYLATPAYQRLSRLAKHVVLKGHRGTGKTTLLRALDWRERLTNSHLRSALGDEPFADHTVGCFLQIKLLPVDMLDIWLRSSNDQVRYAIISSYLRASWIVEICAAIRGLNDARRFASYGEELADLGPVAQMVWEWVPKALKVGPVTTNETISIVDIDRIARGIMRYLRDAAAIEFPSPEDALTRLDLLDLGVVSSRVFSALATFVSRLGGEGLWTFRICMDEGEFLSEDWAVALRTLIRETDSPVYLAVSVLNSLGSSTRAAGASLSIDDREIVDLDDRPPEQMVDLLNGVMRARLELVGVARPRFDLKSFLGNPDLDELFEIAISRSERRAAERMRRRPRGGSPIREHLEQAGAIRANTAQSRRDESVGYRKKKIAGYLHLLGSLGIDRPTYAGWRIAVNMADNSVRDFVRFLRYAMELWSRDEPESMTDKDVAKFLAAPRLDYRLQDAALDRLGRQKLDSMSATLVDHVVASAVVKLFGEVSHRSDFYGDKRMGRPNANRIVVRDPGRPIEAGASYATLIRLLEQAASYGYISDLEITEGRLSCRVNRSFARHFGFSYWKPQYDTTLTFDLVGRAMTDSAAAPSKWLSSVATQPSARQGHPTLPGLGEWEGTSRG</sequence>
<gene>
    <name evidence="2" type="ORF">GCM10007269_32060</name>
</gene>